<organism evidence="5 6">
    <name type="scientific">Candidatus Rickettsiella isopodorum</name>
    <dbReference type="NCBI Taxonomy" id="1225476"/>
    <lineage>
        <taxon>Bacteria</taxon>
        <taxon>Pseudomonadati</taxon>
        <taxon>Pseudomonadota</taxon>
        <taxon>Gammaproteobacteria</taxon>
        <taxon>Legionellales</taxon>
        <taxon>Coxiellaceae</taxon>
        <taxon>Rickettsiella</taxon>
    </lineage>
</organism>
<dbReference type="PANTHER" id="PTHR24113">
    <property type="entry name" value="RAN GTPASE-ACTIVATING PROTEIN 1"/>
    <property type="match status" value="1"/>
</dbReference>
<keyword evidence="4" id="KW-1133">Transmembrane helix</keyword>
<reference evidence="5 6" key="1">
    <citation type="submission" date="2016-03" db="EMBL/GenBank/DDBJ databases">
        <title>Comparative genomics of Rickettsiella.</title>
        <authorList>
            <person name="Chandler C."/>
            <person name="Wang Y."/>
        </authorList>
    </citation>
    <scope>NUCLEOTIDE SEQUENCE [LARGE SCALE GENOMIC DNA]</scope>
    <source>
        <strain evidence="5 6">RCFS May 2013</strain>
    </source>
</reference>
<dbReference type="InterPro" id="IPR032675">
    <property type="entry name" value="LRR_dom_sf"/>
</dbReference>
<feature type="transmembrane region" description="Helical" evidence="4">
    <location>
        <begin position="404"/>
        <end position="424"/>
    </location>
</feature>
<keyword evidence="6" id="KW-1185">Reference proteome</keyword>
<evidence type="ECO:0000256" key="1">
    <source>
        <dbReference type="ARBA" id="ARBA00022468"/>
    </source>
</evidence>
<evidence type="ECO:0000256" key="3">
    <source>
        <dbReference type="ARBA" id="ARBA00022737"/>
    </source>
</evidence>
<feature type="transmembrane region" description="Helical" evidence="4">
    <location>
        <begin position="1066"/>
        <end position="1087"/>
    </location>
</feature>
<evidence type="ECO:0000256" key="4">
    <source>
        <dbReference type="SAM" id="Phobius"/>
    </source>
</evidence>
<dbReference type="Gene3D" id="3.80.10.10">
    <property type="entry name" value="Ribonuclease Inhibitor"/>
    <property type="match status" value="2"/>
</dbReference>
<feature type="transmembrane region" description="Helical" evidence="4">
    <location>
        <begin position="186"/>
        <end position="206"/>
    </location>
</feature>
<evidence type="ECO:0000256" key="2">
    <source>
        <dbReference type="ARBA" id="ARBA00022614"/>
    </source>
</evidence>
<dbReference type="SUPFAM" id="SSF52047">
    <property type="entry name" value="RNI-like"/>
    <property type="match status" value="2"/>
</dbReference>
<keyword evidence="4" id="KW-0472">Membrane</keyword>
<dbReference type="GO" id="GO:0005829">
    <property type="term" value="C:cytosol"/>
    <property type="evidence" value="ECO:0007669"/>
    <property type="project" value="TreeGrafter"/>
</dbReference>
<evidence type="ECO:0000313" key="6">
    <source>
        <dbReference type="Proteomes" id="UP000183924"/>
    </source>
</evidence>
<gene>
    <name evidence="5" type="ORF">A1D18_00445</name>
</gene>
<dbReference type="Proteomes" id="UP000183924">
    <property type="component" value="Unassembled WGS sequence"/>
</dbReference>
<keyword evidence="2" id="KW-0433">Leucine-rich repeat</keyword>
<accession>A0A1J8NMK5</accession>
<protein>
    <submittedName>
        <fullName evidence="5">Uncharacterized protein</fullName>
    </submittedName>
</protein>
<dbReference type="OrthoDB" id="7584044at2"/>
<sequence>MITRSFLQSHEDQEPFIFSEDLDEQNDGFQELSQEDEPLESRSDLISIQKKSFLSYLVRGWHSAHLITRLAWWGIKHKSEVISDSLEDKTSTRLFWLAGEGIPLESWSRARWAYRIKNFIDSADFILSEMGAILLASLLLHDLMSYSLFPEERCSTSLPDILDGTAKNQISWTYHFGSDVIHEAAYWTWLGAILIPSMLGLSSVFLRNKQLRILETQDVIRSIEVALINLDKESLTFRDACLSLLPMSRLSRTLNQVKFILLWDGRKDNDQSLLISLHLKAALVNNLIELTESNYFLIRYRAMQLLAQVAASFHSENLNRFIEDPVHKAGLAQLRETILAKLRKEPINEASTRQTLAELEAACAQPISFEEMEGGALLEDRQRRGMARYFRWTLGDDTRATTQLFWIPSLLISAVTFYSVSRYLELIVKKLIDIAYYFHDKSVCENKGSYFKFLIQSERYECVACDWPFVNYQNSLTAQTCLEGLLQRKMAPREVGYYLSQLPSVPGINRVDLSQQDWSNWPVSEWEKFLLALEPMLSVPLELFNASGIVTEDNNENPTPTVQHILALTQLLTQINVTQFDISHQRLTQESFSLLLESFAYQSLNALYLMDANMTDISVSYLSELIASGFNLSDLHLAKNQIGDSGITQISQVLPNSSLRVLNVAHNLFSDLGLQKLGLGIQQSFLQSLDLSSQLLSVNGLRLFSDALKGNSSLSRLRLSHTGLADEHLSALQNCLENLEFLDVSDNSLNSKAIQFILSVSQQNLKMLIVNNNDLDEEASLLIAQELPMTSLEHLDLSKNYLREGFKNIIRVLPNSRLLSLVCEDCDLDDKAIAELTQVFSNDTLLLQSLNLNKNKITNQTLLNWLEVLPNTSLRQLHFNNNQISNSYESAPLLAQGLTKTNLTVLDLSSNRLDRNFFNELAPLLNQSSLQQLSLSDNKLETGSLKHFSEALVQLHCHRQDLNAPHLSRQEKRVFYPMKRNTDLNQLGIVNTDTDSSTLRGFCRVAASLPDVHFLESNHMTQLDWRTCQLLPANSKLVTPLEQAQGSLSNQTQSIRSKALVLGSPFLMSLLCAGGILCALVLFYGAYRASRSTYRFFRPAPSIARSESEENSVHPNLRRSSF</sequence>
<name>A0A1J8NMK5_9COXI</name>
<dbReference type="PANTHER" id="PTHR24113:SF12">
    <property type="entry name" value="RAN GTPASE-ACTIVATING PROTEIN 1"/>
    <property type="match status" value="1"/>
</dbReference>
<evidence type="ECO:0000313" key="5">
    <source>
        <dbReference type="EMBL" id="OIZ96320.1"/>
    </source>
</evidence>
<dbReference type="GO" id="GO:0005096">
    <property type="term" value="F:GTPase activator activity"/>
    <property type="evidence" value="ECO:0007669"/>
    <property type="project" value="UniProtKB-KW"/>
</dbReference>
<dbReference type="EMBL" id="LUKY01000025">
    <property type="protein sequence ID" value="OIZ96320.1"/>
    <property type="molecule type" value="Genomic_DNA"/>
</dbReference>
<dbReference type="AlphaFoldDB" id="A0A1J8NMK5"/>
<dbReference type="SMART" id="SM00368">
    <property type="entry name" value="LRR_RI"/>
    <property type="match status" value="8"/>
</dbReference>
<comment type="caution">
    <text evidence="5">The sequence shown here is derived from an EMBL/GenBank/DDBJ whole genome shotgun (WGS) entry which is preliminary data.</text>
</comment>
<dbReference type="STRING" id="1225476.A1D18_00445"/>
<dbReference type="GO" id="GO:0006913">
    <property type="term" value="P:nucleocytoplasmic transport"/>
    <property type="evidence" value="ECO:0007669"/>
    <property type="project" value="TreeGrafter"/>
</dbReference>
<feature type="transmembrane region" description="Helical" evidence="4">
    <location>
        <begin position="119"/>
        <end position="140"/>
    </location>
</feature>
<dbReference type="Pfam" id="PF13516">
    <property type="entry name" value="LRR_6"/>
    <property type="match status" value="2"/>
</dbReference>
<dbReference type="InterPro" id="IPR027038">
    <property type="entry name" value="RanGap"/>
</dbReference>
<proteinExistence type="predicted"/>
<keyword evidence="4" id="KW-0812">Transmembrane</keyword>
<dbReference type="InterPro" id="IPR001611">
    <property type="entry name" value="Leu-rich_rpt"/>
</dbReference>
<keyword evidence="1" id="KW-0343">GTPase activation</keyword>
<keyword evidence="3" id="KW-0677">Repeat</keyword>
<dbReference type="RefSeq" id="WP_071661861.1">
    <property type="nucleotide sequence ID" value="NZ_LUKY01000025.1"/>
</dbReference>
<dbReference type="GO" id="GO:0048471">
    <property type="term" value="C:perinuclear region of cytoplasm"/>
    <property type="evidence" value="ECO:0007669"/>
    <property type="project" value="TreeGrafter"/>
</dbReference>
<dbReference type="GO" id="GO:0031267">
    <property type="term" value="F:small GTPase binding"/>
    <property type="evidence" value="ECO:0007669"/>
    <property type="project" value="TreeGrafter"/>
</dbReference>